<dbReference type="STRING" id="1123360.thalar_00972"/>
<dbReference type="RefSeq" id="WP_021099545.1">
    <property type="nucleotide sequence ID" value="NZ_KE557306.1"/>
</dbReference>
<keyword evidence="3" id="KW-1185">Reference proteome</keyword>
<reference evidence="3" key="1">
    <citation type="journal article" date="2013" name="Stand. Genomic Sci.">
        <title>Genome sequence of the Litoreibacter arenae type strain (DSM 19593(T)), a member of the Roseobacter clade isolated from sea sand.</title>
        <authorList>
            <person name="Riedel T."/>
            <person name="Fiebig A."/>
            <person name="Petersen J."/>
            <person name="Gronow S."/>
            <person name="Kyrpides N.C."/>
            <person name="Goker M."/>
            <person name="Klenk H.P."/>
        </authorList>
    </citation>
    <scope>NUCLEOTIDE SEQUENCE [LARGE SCALE GENOMIC DNA]</scope>
    <source>
        <strain evidence="3">DSM 19593</strain>
    </source>
</reference>
<dbReference type="Proteomes" id="UP000015351">
    <property type="component" value="Unassembled WGS sequence"/>
</dbReference>
<evidence type="ECO:0000313" key="2">
    <source>
        <dbReference type="EMBL" id="EPX80752.1"/>
    </source>
</evidence>
<dbReference type="OrthoDB" id="8283038at2"/>
<dbReference type="PATRIC" id="fig|1123360.3.peg.962"/>
<dbReference type="eggNOG" id="ENOG502ZA9C">
    <property type="taxonomic scope" value="Bacteria"/>
</dbReference>
<feature type="region of interest" description="Disordered" evidence="1">
    <location>
        <begin position="252"/>
        <end position="272"/>
    </location>
</feature>
<evidence type="ECO:0000256" key="1">
    <source>
        <dbReference type="SAM" id="MobiDB-lite"/>
    </source>
</evidence>
<sequence length="683" mass="73193">MSFDTTTESIAHFIGIFHLATEELRIRKDYNEFKAIEAQADEEVAYETGPVRISAPHETDGYDPNTKYTPQPDANPSVGGPALPVPASHSGMYGGPAFGPDFPTPEVLGNGAPVLYFSTMVLPYVPIPSSVITITLQSITLLDDDVLGDISSAGFISVEHFHEALYEVIGLAEALQPWSFQSILNEGLDDPASAALALRDALKALTAPEVEGLAVTIETGEDVHGVHVDGTVAEELPDIDDQLPMFIRAKRGNGEEENTTDTDQLAGHSKNPWSVLDGVGEGPATTMVSDHSVSTGANEAHNMVDIQTSWIDAGVIAVSGDVIKLDAISQINILSDMDHYQGHLWSDPSTPSQAYNLASMLVSYRNEPTDETQAETEAPLSFPSTWNLERIEGDVSVTNLIKQLTFGTDNDRLELTFSANTTSIVTGENQSFNSVHAGEFGFGYDLILVGGAMVSLNTISQTNVLLDGDYFSGEGLGGAIVSGSDNLLRNDARIERDGIDAQVEMLQEFKDALRDLNEGASELARAVAQSEMFEGLDAVRALYIEGDLIQMNIVDQVNYLGDQDQMHMAQEAMASAMMQGPVTITSGSNLLTNTALIHETGYDSDIMTDGEYYSEALLYQAELIETDANPLGVSMSALTNEAVAFLADDMVSTSLSEALEGEGMTYDAHAGGSALDVMQTMTA</sequence>
<accession>S9QLX7</accession>
<evidence type="ECO:0000313" key="3">
    <source>
        <dbReference type="Proteomes" id="UP000015351"/>
    </source>
</evidence>
<name>S9QLX7_9RHOB</name>
<dbReference type="AlphaFoldDB" id="S9QLX7"/>
<protein>
    <submittedName>
        <fullName evidence="2">Uncharacterized protein</fullName>
    </submittedName>
</protein>
<dbReference type="EMBL" id="AONI01000008">
    <property type="protein sequence ID" value="EPX80752.1"/>
    <property type="molecule type" value="Genomic_DNA"/>
</dbReference>
<dbReference type="HOGENOM" id="CLU_417212_0_0_5"/>
<comment type="caution">
    <text evidence="2">The sequence shown here is derived from an EMBL/GenBank/DDBJ whole genome shotgun (WGS) entry which is preliminary data.</text>
</comment>
<organism evidence="2 3">
    <name type="scientific">Litoreibacter arenae DSM 19593</name>
    <dbReference type="NCBI Taxonomy" id="1123360"/>
    <lineage>
        <taxon>Bacteria</taxon>
        <taxon>Pseudomonadati</taxon>
        <taxon>Pseudomonadota</taxon>
        <taxon>Alphaproteobacteria</taxon>
        <taxon>Rhodobacterales</taxon>
        <taxon>Roseobacteraceae</taxon>
        <taxon>Litoreibacter</taxon>
    </lineage>
</organism>
<gene>
    <name evidence="2" type="ORF">thalar_00972</name>
</gene>
<feature type="region of interest" description="Disordered" evidence="1">
    <location>
        <begin position="53"/>
        <end position="79"/>
    </location>
</feature>
<proteinExistence type="predicted"/>